<evidence type="ECO:0000313" key="2">
    <source>
        <dbReference type="EMBL" id="MDR4306368.1"/>
    </source>
</evidence>
<accession>A0ABU1DE19</accession>
<name>A0ABU1DE19_9HYPH</name>
<keyword evidence="1" id="KW-0808">Transferase</keyword>
<dbReference type="Proteomes" id="UP001181622">
    <property type="component" value="Unassembled WGS sequence"/>
</dbReference>
<keyword evidence="3" id="KW-1185">Reference proteome</keyword>
<proteinExistence type="predicted"/>
<dbReference type="Pfam" id="PF13469">
    <property type="entry name" value="Sulfotransfer_3"/>
    <property type="match status" value="1"/>
</dbReference>
<dbReference type="EMBL" id="JADBEO010000011">
    <property type="protein sequence ID" value="MDR4306368.1"/>
    <property type="molecule type" value="Genomic_DNA"/>
</dbReference>
<dbReference type="SUPFAM" id="SSF52540">
    <property type="entry name" value="P-loop containing nucleoside triphosphate hydrolases"/>
    <property type="match status" value="1"/>
</dbReference>
<gene>
    <name evidence="2" type="ORF">IHQ68_07025</name>
</gene>
<comment type="caution">
    <text evidence="2">The sequence shown here is derived from an EMBL/GenBank/DDBJ whole genome shotgun (WGS) entry which is preliminary data.</text>
</comment>
<sequence>MSGSAVGRADGPDFLCVGLQKAGTQWLYDQLQHHPDFWMPPIKELHFFDRHFPDGRVREAAKRYVERPDRYGAAKLRNEHAAVDERSAAFLKLVAAFDPRESSLEAYAGLFRAKGSSLSGDITPGYSTLPPKTIRAIARRLPDAKVCLMLREPAARLWSAWRMRCERDLLPWLTVRSFRRFRAFAERPPVVERSYPTVVAAKWAEAFPGRFRAFFLDDVIARPAETRAAILEFLGADPDAGTVVPPDFNRKAKSRAVLPGAAAQSYLREKFEAERERCADMFGGAAKDWPGRPY</sequence>
<dbReference type="Gene3D" id="3.40.50.300">
    <property type="entry name" value="P-loop containing nucleotide triphosphate hydrolases"/>
    <property type="match status" value="1"/>
</dbReference>
<dbReference type="PANTHER" id="PTHR10605:SF56">
    <property type="entry name" value="BIFUNCTIONAL HEPARAN SULFATE N-DEACETYLASE_N-SULFOTRANSFERASE"/>
    <property type="match status" value="1"/>
</dbReference>
<organism evidence="2 3">
    <name type="scientific">Chelatococcus sambhunathii</name>
    <dbReference type="NCBI Taxonomy" id="363953"/>
    <lineage>
        <taxon>Bacteria</taxon>
        <taxon>Pseudomonadati</taxon>
        <taxon>Pseudomonadota</taxon>
        <taxon>Alphaproteobacteria</taxon>
        <taxon>Hyphomicrobiales</taxon>
        <taxon>Chelatococcaceae</taxon>
        <taxon>Chelatococcus</taxon>
    </lineage>
</organism>
<evidence type="ECO:0000256" key="1">
    <source>
        <dbReference type="ARBA" id="ARBA00022679"/>
    </source>
</evidence>
<protein>
    <submittedName>
        <fullName evidence="2">Sulfotransferase</fullName>
    </submittedName>
</protein>
<dbReference type="InterPro" id="IPR027417">
    <property type="entry name" value="P-loop_NTPase"/>
</dbReference>
<reference evidence="2" key="1">
    <citation type="submission" date="2020-10" db="EMBL/GenBank/DDBJ databases">
        <authorList>
            <person name="Abbas A."/>
            <person name="Razzaq R."/>
            <person name="Waqas M."/>
            <person name="Abbas N."/>
            <person name="Nielsen T.K."/>
            <person name="Hansen L.H."/>
            <person name="Hussain S."/>
            <person name="Shahid M."/>
        </authorList>
    </citation>
    <scope>NUCLEOTIDE SEQUENCE</scope>
    <source>
        <strain evidence="2">S14</strain>
    </source>
</reference>
<dbReference type="InterPro" id="IPR037359">
    <property type="entry name" value="NST/OST"/>
</dbReference>
<dbReference type="RefSeq" id="WP_309390198.1">
    <property type="nucleotide sequence ID" value="NZ_JADBEO010000011.1"/>
</dbReference>
<dbReference type="PANTHER" id="PTHR10605">
    <property type="entry name" value="HEPARAN SULFATE SULFOTRANSFERASE"/>
    <property type="match status" value="1"/>
</dbReference>
<evidence type="ECO:0000313" key="3">
    <source>
        <dbReference type="Proteomes" id="UP001181622"/>
    </source>
</evidence>